<dbReference type="Proteomes" id="UP000671913">
    <property type="component" value="Chromosome"/>
</dbReference>
<dbReference type="PROSITE" id="PS51910">
    <property type="entry name" value="GH18_2"/>
    <property type="match status" value="1"/>
</dbReference>
<evidence type="ECO:0000313" key="2">
    <source>
        <dbReference type="EMBL" id="QSZ27853.1"/>
    </source>
</evidence>
<dbReference type="EMBL" id="CP060096">
    <property type="protein sequence ID" value="QSZ27853.1"/>
    <property type="molecule type" value="Genomic_DNA"/>
</dbReference>
<dbReference type="GO" id="GO:0008061">
    <property type="term" value="F:chitin binding"/>
    <property type="evidence" value="ECO:0007669"/>
    <property type="project" value="InterPro"/>
</dbReference>
<dbReference type="Gene3D" id="3.10.50.10">
    <property type="match status" value="1"/>
</dbReference>
<dbReference type="GO" id="GO:0016787">
    <property type="term" value="F:hydrolase activity"/>
    <property type="evidence" value="ECO:0007669"/>
    <property type="project" value="UniProtKB-KW"/>
</dbReference>
<dbReference type="PANTHER" id="PTHR46066">
    <property type="entry name" value="CHITINASE DOMAIN-CONTAINING PROTEIN 1 FAMILY MEMBER"/>
    <property type="match status" value="1"/>
</dbReference>
<dbReference type="Pfam" id="PF00704">
    <property type="entry name" value="Glyco_hydro_18"/>
    <property type="match status" value="1"/>
</dbReference>
<accession>A0A975AWV6</accession>
<dbReference type="RefSeq" id="WP_284680572.1">
    <property type="nucleotide sequence ID" value="NZ_CP060096.1"/>
</dbReference>
<evidence type="ECO:0000313" key="3">
    <source>
        <dbReference type="Proteomes" id="UP000671913"/>
    </source>
</evidence>
<organism evidence="2 3">
    <name type="scientific">Aceticella autotrophica</name>
    <dbReference type="NCBI Taxonomy" id="2755338"/>
    <lineage>
        <taxon>Bacteria</taxon>
        <taxon>Bacillati</taxon>
        <taxon>Bacillota</taxon>
        <taxon>Clostridia</taxon>
        <taxon>Thermoanaerobacterales</taxon>
        <taxon>Thermoanaerobacteraceae</taxon>
        <taxon>Aceticella</taxon>
    </lineage>
</organism>
<dbReference type="SUPFAM" id="SSF51445">
    <property type="entry name" value="(Trans)glycosidases"/>
    <property type="match status" value="1"/>
</dbReference>
<dbReference type="KEGG" id="aaut:ACETAC_02910"/>
<sequence length="315" mass="35827">MDNKWYYDEAPGALPDLRTHAKDITTLIPFWYGVKSDGTLADMSSQEVKNIAFQNNLPIYAIIHNYSDPKKSQLIHDLLSSTSLRHVLINSIRDTALYNNYPGINIDFEFVPPENRNNLNSFMQELYSTLKNEGKTVTISLPAELKDNPYHPFSGAFQYSVIGQYTDQAYILAYDEHFSQPGPIASIDFVKNVLNYAVTVIPSYKIWLGTAVYGYDWTEGVNFPRTLSYQQAIELARNLGATILYDEAAQESTFTYTIDNTKHIVWFEDKRSFASKIPLLHQFNLSGVAVWRLGQEDPGIWDIIGTRGQVSCHTQ</sequence>
<name>A0A975AWV6_9THEO</name>
<dbReference type="InterPro" id="IPR011583">
    <property type="entry name" value="Chitinase_II/V-like_cat"/>
</dbReference>
<keyword evidence="2" id="KW-0378">Hydrolase</keyword>
<keyword evidence="3" id="KW-1185">Reference proteome</keyword>
<proteinExistence type="predicted"/>
<dbReference type="SMART" id="SM00636">
    <property type="entry name" value="Glyco_18"/>
    <property type="match status" value="1"/>
</dbReference>
<reference evidence="2" key="1">
    <citation type="submission" date="2020-08" db="EMBL/GenBank/DDBJ databases">
        <title>Genomic insights into the carbon and energy metabolism of the first obligate autotrophic acetogenic bacterium Aceticella autotrophica gen. nov., sp. nov.</title>
        <authorList>
            <person name="Toshchakov S.V."/>
            <person name="Elcheninov A.G."/>
            <person name="Kublanov I.V."/>
            <person name="Frolov E.N."/>
            <person name="Lebedinsky A.V."/>
        </authorList>
    </citation>
    <scope>NUCLEOTIDE SEQUENCE</scope>
    <source>
        <strain evidence="2">3443-3Ac</strain>
    </source>
</reference>
<dbReference type="InterPro" id="IPR029070">
    <property type="entry name" value="Chitinase_insertion_sf"/>
</dbReference>
<dbReference type="Gene3D" id="3.20.20.80">
    <property type="entry name" value="Glycosidases"/>
    <property type="match status" value="1"/>
</dbReference>
<dbReference type="InterPro" id="IPR001223">
    <property type="entry name" value="Glyco_hydro18_cat"/>
</dbReference>
<gene>
    <name evidence="2" type="ORF">ACETAC_02910</name>
</gene>
<evidence type="ECO:0000259" key="1">
    <source>
        <dbReference type="PROSITE" id="PS51910"/>
    </source>
</evidence>
<dbReference type="InterPro" id="IPR017853">
    <property type="entry name" value="GH"/>
</dbReference>
<feature type="domain" description="GH18" evidence="1">
    <location>
        <begin position="1"/>
        <end position="315"/>
    </location>
</feature>
<dbReference type="GO" id="GO:0005975">
    <property type="term" value="P:carbohydrate metabolic process"/>
    <property type="evidence" value="ECO:0007669"/>
    <property type="project" value="InterPro"/>
</dbReference>
<dbReference type="PANTHER" id="PTHR46066:SF2">
    <property type="entry name" value="CHITINASE DOMAIN-CONTAINING PROTEIN 1"/>
    <property type="match status" value="1"/>
</dbReference>
<dbReference type="AlphaFoldDB" id="A0A975AWV6"/>
<protein>
    <submittedName>
        <fullName evidence="2">Glycoside hydrolase</fullName>
    </submittedName>
</protein>